<dbReference type="RefSeq" id="WP_346224099.1">
    <property type="nucleotide sequence ID" value="NZ_JBDJAW010000002.1"/>
</dbReference>
<feature type="chain" id="PRO_5045531513" description="Septum formation-related domain-containing protein" evidence="1">
    <location>
        <begin position="29"/>
        <end position="148"/>
    </location>
</feature>
<dbReference type="Proteomes" id="UP001447516">
    <property type="component" value="Unassembled WGS sequence"/>
</dbReference>
<evidence type="ECO:0000256" key="1">
    <source>
        <dbReference type="SAM" id="SignalP"/>
    </source>
</evidence>
<keyword evidence="3" id="KW-1185">Reference proteome</keyword>
<comment type="caution">
    <text evidence="2">The sequence shown here is derived from an EMBL/GenBank/DDBJ whole genome shotgun (WGS) entry which is preliminary data.</text>
</comment>
<accession>A0ABV0AJQ6</accession>
<evidence type="ECO:0008006" key="4">
    <source>
        <dbReference type="Google" id="ProtNLM"/>
    </source>
</evidence>
<evidence type="ECO:0000313" key="2">
    <source>
        <dbReference type="EMBL" id="MEN3533985.1"/>
    </source>
</evidence>
<proteinExistence type="predicted"/>
<dbReference type="EMBL" id="JBDJAW010000002">
    <property type="protein sequence ID" value="MEN3533985.1"/>
    <property type="molecule type" value="Genomic_DNA"/>
</dbReference>
<keyword evidence="1" id="KW-0732">Signal</keyword>
<sequence length="148" mass="15863">MRKMIRASGLVFAAAVAAFLASAAPANALVEGIVKHEPAPPVCTSGKIGSNRSYTHCTYTHVFAVARAGASHLEAVQKISPDISNTVKYLDEQDGCGAVLLTSSNRYMHFPTDAAASDEYQWFPGDPEYGVETTFKVSQTCMWITEGS</sequence>
<name>A0ABV0AJQ6_9ACTN</name>
<protein>
    <recommendedName>
        <fullName evidence="4">Septum formation-related domain-containing protein</fullName>
    </recommendedName>
</protein>
<evidence type="ECO:0000313" key="3">
    <source>
        <dbReference type="Proteomes" id="UP001447516"/>
    </source>
</evidence>
<organism evidence="2 3">
    <name type="scientific">Microbispora maris</name>
    <dbReference type="NCBI Taxonomy" id="3144104"/>
    <lineage>
        <taxon>Bacteria</taxon>
        <taxon>Bacillati</taxon>
        <taxon>Actinomycetota</taxon>
        <taxon>Actinomycetes</taxon>
        <taxon>Streptosporangiales</taxon>
        <taxon>Streptosporangiaceae</taxon>
        <taxon>Microbispora</taxon>
    </lineage>
</organism>
<reference evidence="2 3" key="1">
    <citation type="submission" date="2024-05" db="EMBL/GenBank/DDBJ databases">
        <title>Microbispora sp.ZYX-F-249.</title>
        <authorList>
            <person name="Xie H."/>
        </authorList>
    </citation>
    <scope>NUCLEOTIDE SEQUENCE [LARGE SCALE GENOMIC DNA]</scope>
    <source>
        <strain evidence="2 3">ZYX-F-249</strain>
    </source>
</reference>
<gene>
    <name evidence="2" type="ORF">AAH991_02630</name>
</gene>
<feature type="signal peptide" evidence="1">
    <location>
        <begin position="1"/>
        <end position="28"/>
    </location>
</feature>